<dbReference type="InterPro" id="IPR003856">
    <property type="entry name" value="LPS_length_determ_N"/>
</dbReference>
<dbReference type="RefSeq" id="WP_074486582.1">
    <property type="nucleotide sequence ID" value="NZ_FMXP01000034.1"/>
</dbReference>
<feature type="transmembrane region" description="Helical" evidence="12">
    <location>
        <begin position="179"/>
        <end position="197"/>
    </location>
</feature>
<comment type="subcellular location">
    <subcellularLocation>
        <location evidence="1">Cell membrane</location>
        <topology evidence="1">Multi-pass membrane protein</topology>
    </subcellularLocation>
</comment>
<accession>A0A1G6D9N5</accession>
<keyword evidence="5" id="KW-1003">Cell membrane</keyword>
<dbReference type="AlphaFoldDB" id="A0A1G6D9N5"/>
<dbReference type="Pfam" id="PF02706">
    <property type="entry name" value="Wzz"/>
    <property type="match status" value="1"/>
</dbReference>
<evidence type="ECO:0000256" key="1">
    <source>
        <dbReference type="ARBA" id="ARBA00004651"/>
    </source>
</evidence>
<evidence type="ECO:0000256" key="8">
    <source>
        <dbReference type="ARBA" id="ARBA00022989"/>
    </source>
</evidence>
<evidence type="ECO:0000256" key="2">
    <source>
        <dbReference type="ARBA" id="ARBA00005132"/>
    </source>
</evidence>
<evidence type="ECO:0000256" key="9">
    <source>
        <dbReference type="ARBA" id="ARBA00023136"/>
    </source>
</evidence>
<evidence type="ECO:0000313" key="14">
    <source>
        <dbReference type="EMBL" id="SDB41867.1"/>
    </source>
</evidence>
<sequence>MNTKDNASIEIDVLFLLKKLWSKKFLIIFTALFFGTLSLIASIFLMDPSYTATTRVYVVGQSSESVTTQDLQAGSYLVKDYQEIIKSSEVLSKVIAKEESPLSTDELSNMISVVVPTDTRVISISVESKDPKEAAQLTNSVREVAADKIKEVTKVQDVTTLEEAQVPEKPSSPNTKRNLILGALVGAAVAIFGVLLTEVLDDRVKRAEDVEEVLGLTLLGVVPNTDKL</sequence>
<evidence type="ECO:0000259" key="13">
    <source>
        <dbReference type="Pfam" id="PF02706"/>
    </source>
</evidence>
<evidence type="ECO:0000256" key="5">
    <source>
        <dbReference type="ARBA" id="ARBA00022475"/>
    </source>
</evidence>
<comment type="similarity">
    <text evidence="3">Belongs to the CpsC/CapA family.</text>
</comment>
<dbReference type="PANTHER" id="PTHR32309:SF13">
    <property type="entry name" value="FERRIC ENTEROBACTIN TRANSPORT PROTEIN FEPE"/>
    <property type="match status" value="1"/>
</dbReference>
<evidence type="ECO:0000256" key="3">
    <source>
        <dbReference type="ARBA" id="ARBA00006683"/>
    </source>
</evidence>
<dbReference type="PANTHER" id="PTHR32309">
    <property type="entry name" value="TYROSINE-PROTEIN KINASE"/>
    <property type="match status" value="1"/>
</dbReference>
<evidence type="ECO:0000256" key="10">
    <source>
        <dbReference type="ARBA" id="ARBA00023169"/>
    </source>
</evidence>
<comment type="function">
    <text evidence="11">Required for CpsD phosphorylation. Involved in the regulation of capsular polysaccharide biosynthesis. May be part of a complex that directs the coordinated polymerization and export to the cell surface of the capsular polysaccharide.</text>
</comment>
<reference evidence="14 15" key="1">
    <citation type="submission" date="2016-10" db="EMBL/GenBank/DDBJ databases">
        <authorList>
            <person name="de Groot N.N."/>
        </authorList>
    </citation>
    <scope>NUCLEOTIDE SEQUENCE [LARGE SCALE GENOMIC DNA]</scope>
    <source>
        <strain evidence="14 15">A-4</strain>
    </source>
</reference>
<comment type="pathway">
    <text evidence="2">Capsule biogenesis; capsule polysaccharide biosynthesis.</text>
</comment>
<evidence type="ECO:0000256" key="12">
    <source>
        <dbReference type="SAM" id="Phobius"/>
    </source>
</evidence>
<feature type="transmembrane region" description="Helical" evidence="12">
    <location>
        <begin position="25"/>
        <end position="46"/>
    </location>
</feature>
<keyword evidence="10" id="KW-0270">Exopolysaccharide synthesis</keyword>
<evidence type="ECO:0000313" key="15">
    <source>
        <dbReference type="Proteomes" id="UP000182508"/>
    </source>
</evidence>
<evidence type="ECO:0000256" key="6">
    <source>
        <dbReference type="ARBA" id="ARBA00022692"/>
    </source>
</evidence>
<dbReference type="GO" id="GO:0045227">
    <property type="term" value="P:capsule polysaccharide biosynthetic process"/>
    <property type="evidence" value="ECO:0007669"/>
    <property type="project" value="UniProtKB-UniPathway"/>
</dbReference>
<evidence type="ECO:0000256" key="7">
    <source>
        <dbReference type="ARBA" id="ARBA00022903"/>
    </source>
</evidence>
<dbReference type="GO" id="GO:0004713">
    <property type="term" value="F:protein tyrosine kinase activity"/>
    <property type="evidence" value="ECO:0007669"/>
    <property type="project" value="TreeGrafter"/>
</dbReference>
<dbReference type="STRING" id="439219.SAMN02910293_02058"/>
<feature type="domain" description="Polysaccharide chain length determinant N-terminal" evidence="13">
    <location>
        <begin position="10"/>
        <end position="97"/>
    </location>
</feature>
<keyword evidence="15" id="KW-1185">Reference proteome</keyword>
<dbReference type="UniPathway" id="UPA00934"/>
<evidence type="ECO:0000256" key="11">
    <source>
        <dbReference type="ARBA" id="ARBA00045736"/>
    </source>
</evidence>
<dbReference type="Proteomes" id="UP000182508">
    <property type="component" value="Unassembled WGS sequence"/>
</dbReference>
<name>A0A1G6D9N5_9STRE</name>
<proteinExistence type="inferred from homology"/>
<protein>
    <recommendedName>
        <fullName evidence="4">Capsular polysaccharide biosynthesis protein CpsC</fullName>
    </recommendedName>
</protein>
<keyword evidence="7" id="KW-0972">Capsule biogenesis/degradation</keyword>
<keyword evidence="8 12" id="KW-1133">Transmembrane helix</keyword>
<keyword evidence="6 12" id="KW-0812">Transmembrane</keyword>
<dbReference type="InterPro" id="IPR050445">
    <property type="entry name" value="Bact_polysacc_biosynth/exp"/>
</dbReference>
<keyword evidence="9 12" id="KW-0472">Membrane</keyword>
<dbReference type="EMBL" id="FMXP01000034">
    <property type="protein sequence ID" value="SDB41867.1"/>
    <property type="molecule type" value="Genomic_DNA"/>
</dbReference>
<evidence type="ECO:0000256" key="4">
    <source>
        <dbReference type="ARBA" id="ARBA00020739"/>
    </source>
</evidence>
<gene>
    <name evidence="14" type="ORF">SAMN02910293_02058</name>
</gene>
<dbReference type="GO" id="GO:0005886">
    <property type="term" value="C:plasma membrane"/>
    <property type="evidence" value="ECO:0007669"/>
    <property type="project" value="UniProtKB-SubCell"/>
</dbReference>
<organism evidence="14 15">
    <name type="scientific">Streptococcus henryi</name>
    <dbReference type="NCBI Taxonomy" id="439219"/>
    <lineage>
        <taxon>Bacteria</taxon>
        <taxon>Bacillati</taxon>
        <taxon>Bacillota</taxon>
        <taxon>Bacilli</taxon>
        <taxon>Lactobacillales</taxon>
        <taxon>Streptococcaceae</taxon>
        <taxon>Streptococcus</taxon>
    </lineage>
</organism>